<dbReference type="EMBL" id="CAAHFH010000002">
    <property type="protein sequence ID" value="VGO21227.1"/>
    <property type="molecule type" value="Genomic_DNA"/>
</dbReference>
<proteinExistence type="predicted"/>
<sequence>MQWSLSAFLHDLYETDKTLYIALPSPFNLTKSRRGLCDCMGQGLKENGMRKTIAATVVLGFAVSVMAASDDEFGGIVKVYNAKFTGQTLKVKEGAGRVTVNGVTEVSDKLAKDSVSVDGFIIEYEDYTSFLAVEKDDYEQGGAILTFAVPKMIDFQDLGSTGAGKLAVEGSETNALAVALQKGLSMEYCAIDLESADLQASVSANYKAQVQESGKGKILESLSMNSSGTGNGEIRVYTDEDETEYFIAGVAVKNARIKYNRNKSDEYSEIFLNASGGTNDAAGVNAVNTAVENAIEERLEKSGVEPLPSVDFELEYSAGDAN</sequence>
<keyword evidence="2" id="KW-1185">Reference proteome</keyword>
<gene>
    <name evidence="1" type="ORF">SCARR_03299</name>
</gene>
<name>A0A6C2UPI0_9BACT</name>
<evidence type="ECO:0000313" key="2">
    <source>
        <dbReference type="Proteomes" id="UP000346198"/>
    </source>
</evidence>
<accession>A0A6C2UPI0</accession>
<evidence type="ECO:0000313" key="1">
    <source>
        <dbReference type="EMBL" id="VGO21227.1"/>
    </source>
</evidence>
<dbReference type="Proteomes" id="UP000346198">
    <property type="component" value="Unassembled WGS sequence"/>
</dbReference>
<protein>
    <submittedName>
        <fullName evidence="1">Uncharacterized protein</fullName>
    </submittedName>
</protein>
<dbReference type="AlphaFoldDB" id="A0A6C2UPI0"/>
<reference evidence="1 2" key="1">
    <citation type="submission" date="2019-04" db="EMBL/GenBank/DDBJ databases">
        <authorList>
            <person name="Van Vliet M D."/>
        </authorList>
    </citation>
    <scope>NUCLEOTIDE SEQUENCE [LARGE SCALE GENOMIC DNA]</scope>
    <source>
        <strain evidence="1 2">F21</strain>
    </source>
</reference>
<organism evidence="1 2">
    <name type="scientific">Pontiella sulfatireligans</name>
    <dbReference type="NCBI Taxonomy" id="2750658"/>
    <lineage>
        <taxon>Bacteria</taxon>
        <taxon>Pseudomonadati</taxon>
        <taxon>Kiritimatiellota</taxon>
        <taxon>Kiritimatiellia</taxon>
        <taxon>Kiritimatiellales</taxon>
        <taxon>Pontiellaceae</taxon>
        <taxon>Pontiella</taxon>
    </lineage>
</organism>